<dbReference type="InterPro" id="IPR006016">
    <property type="entry name" value="UspA"/>
</dbReference>
<dbReference type="SUPFAM" id="SSF52402">
    <property type="entry name" value="Adenine nucleotide alpha hydrolases-like"/>
    <property type="match status" value="1"/>
</dbReference>
<dbReference type="AlphaFoldDB" id="A0A7C5PEF9"/>
<reference evidence="2" key="1">
    <citation type="journal article" date="2020" name="mSystems">
        <title>Genome- and Community-Level Interaction Insights into Carbon Utilization and Element Cycling Functions of Hydrothermarchaeota in Hydrothermal Sediment.</title>
        <authorList>
            <person name="Zhou Z."/>
            <person name="Liu Y."/>
            <person name="Xu W."/>
            <person name="Pan J."/>
            <person name="Luo Z.H."/>
            <person name="Li M."/>
        </authorList>
    </citation>
    <scope>NUCLEOTIDE SEQUENCE [LARGE SCALE GENOMIC DNA]</scope>
    <source>
        <strain evidence="2">SpSt-1019</strain>
    </source>
</reference>
<feature type="domain" description="UspA" evidence="1">
    <location>
        <begin position="11"/>
        <end position="143"/>
    </location>
</feature>
<organism evidence="2">
    <name type="scientific">Thermodesulfobium narugense</name>
    <dbReference type="NCBI Taxonomy" id="184064"/>
    <lineage>
        <taxon>Bacteria</taxon>
        <taxon>Pseudomonadati</taxon>
        <taxon>Thermodesulfobiota</taxon>
        <taxon>Thermodesulfobiia</taxon>
        <taxon>Thermodesulfobiales</taxon>
        <taxon>Thermodesulfobiaceae</taxon>
        <taxon>Thermodesulfobium</taxon>
    </lineage>
</organism>
<dbReference type="CDD" id="cd00293">
    <property type="entry name" value="USP-like"/>
    <property type="match status" value="1"/>
</dbReference>
<evidence type="ECO:0000259" key="1">
    <source>
        <dbReference type="Pfam" id="PF00582"/>
    </source>
</evidence>
<comment type="caution">
    <text evidence="2">The sequence shown here is derived from an EMBL/GenBank/DDBJ whole genome shotgun (WGS) entry which is preliminary data.</text>
</comment>
<dbReference type="InterPro" id="IPR014729">
    <property type="entry name" value="Rossmann-like_a/b/a_fold"/>
</dbReference>
<evidence type="ECO:0000313" key="2">
    <source>
        <dbReference type="EMBL" id="HHI65850.1"/>
    </source>
</evidence>
<accession>A0A7C5PEF9</accession>
<name>A0A7C5PEF9_9BACT</name>
<dbReference type="Pfam" id="PF00582">
    <property type="entry name" value="Usp"/>
    <property type="match status" value="1"/>
</dbReference>
<proteinExistence type="predicted"/>
<protein>
    <submittedName>
        <fullName evidence="2">Universal stress protein</fullName>
    </submittedName>
</protein>
<dbReference type="Gene3D" id="3.40.50.620">
    <property type="entry name" value="HUPs"/>
    <property type="match status" value="1"/>
</dbReference>
<gene>
    <name evidence="2" type="ORF">ENL70_04810</name>
</gene>
<sequence>MCSREVRRVNPILIIIKDLKSDRNVIKSGLEKAVEEGRPAIVAKIIERPEYLGVYNPQAEEYIVQRAWQEVEKAIEEGKKLGINVYGLVKIGILEEKIDEIAREVKAQLVVIGQKKINGFKKIIFGHNSKRDSFEYTCPVLLVGKK</sequence>
<dbReference type="EMBL" id="DRUY01000160">
    <property type="protein sequence ID" value="HHI65850.1"/>
    <property type="molecule type" value="Genomic_DNA"/>
</dbReference>